<dbReference type="InterPro" id="IPR058625">
    <property type="entry name" value="MdtA-like_BSH"/>
</dbReference>
<feature type="domain" description="CusB-like beta-barrel" evidence="4">
    <location>
        <begin position="209"/>
        <end position="281"/>
    </location>
</feature>
<dbReference type="GO" id="GO:0015562">
    <property type="term" value="F:efflux transmembrane transporter activity"/>
    <property type="evidence" value="ECO:0007669"/>
    <property type="project" value="TreeGrafter"/>
</dbReference>
<proteinExistence type="inferred from homology"/>
<feature type="domain" description="Multidrug resistance protein MdtA-like barrel-sandwich hybrid" evidence="3">
    <location>
        <begin position="76"/>
        <end position="197"/>
    </location>
</feature>
<dbReference type="GO" id="GO:1990281">
    <property type="term" value="C:efflux pump complex"/>
    <property type="evidence" value="ECO:0007669"/>
    <property type="project" value="TreeGrafter"/>
</dbReference>
<comment type="caution">
    <text evidence="6">The sequence shown here is derived from an EMBL/GenBank/DDBJ whole genome shotgun (WGS) entry which is preliminary data.</text>
</comment>
<gene>
    <name evidence="6" type="ORF">JKP34_16525</name>
</gene>
<name>A0A937AHJ8_9BACT</name>
<dbReference type="NCBIfam" id="TIGR01730">
    <property type="entry name" value="RND_mfp"/>
    <property type="match status" value="1"/>
</dbReference>
<keyword evidence="7" id="KW-1185">Reference proteome</keyword>
<evidence type="ECO:0000259" key="2">
    <source>
        <dbReference type="Pfam" id="PF25876"/>
    </source>
</evidence>
<organism evidence="6 7">
    <name type="scientific">Marivirga atlantica</name>
    <dbReference type="NCBI Taxonomy" id="1548457"/>
    <lineage>
        <taxon>Bacteria</taxon>
        <taxon>Pseudomonadati</taxon>
        <taxon>Bacteroidota</taxon>
        <taxon>Cytophagia</taxon>
        <taxon>Cytophagales</taxon>
        <taxon>Marivirgaceae</taxon>
        <taxon>Marivirga</taxon>
    </lineage>
</organism>
<dbReference type="Pfam" id="PF25876">
    <property type="entry name" value="HH_MFP_RND"/>
    <property type="match status" value="1"/>
</dbReference>
<dbReference type="InterPro" id="IPR006143">
    <property type="entry name" value="RND_pump_MFP"/>
</dbReference>
<dbReference type="Pfam" id="PF25917">
    <property type="entry name" value="BSH_RND"/>
    <property type="match status" value="1"/>
</dbReference>
<evidence type="ECO:0000256" key="1">
    <source>
        <dbReference type="ARBA" id="ARBA00009477"/>
    </source>
</evidence>
<dbReference type="InterPro" id="IPR058792">
    <property type="entry name" value="Beta-barrel_RND_2"/>
</dbReference>
<dbReference type="PANTHER" id="PTHR30469">
    <property type="entry name" value="MULTIDRUG RESISTANCE PROTEIN MDTA"/>
    <property type="match status" value="1"/>
</dbReference>
<dbReference type="Gene3D" id="2.40.30.170">
    <property type="match status" value="1"/>
</dbReference>
<evidence type="ECO:0000259" key="3">
    <source>
        <dbReference type="Pfam" id="PF25917"/>
    </source>
</evidence>
<dbReference type="InterPro" id="IPR058624">
    <property type="entry name" value="MdtA-like_HH"/>
</dbReference>
<evidence type="ECO:0000259" key="5">
    <source>
        <dbReference type="Pfam" id="PF25989"/>
    </source>
</evidence>
<dbReference type="AlphaFoldDB" id="A0A937AHJ8"/>
<dbReference type="InterPro" id="IPR058637">
    <property type="entry name" value="YknX-like_C"/>
</dbReference>
<dbReference type="Gene3D" id="1.10.287.470">
    <property type="entry name" value="Helix hairpin bin"/>
    <property type="match status" value="1"/>
</dbReference>
<evidence type="ECO:0000259" key="4">
    <source>
        <dbReference type="Pfam" id="PF25954"/>
    </source>
</evidence>
<dbReference type="SUPFAM" id="SSF111369">
    <property type="entry name" value="HlyD-like secretion proteins"/>
    <property type="match status" value="1"/>
</dbReference>
<feature type="domain" description="Multidrug resistance protein MdtA-like alpha-helical hairpin" evidence="2">
    <location>
        <begin position="110"/>
        <end position="173"/>
    </location>
</feature>
<evidence type="ECO:0000313" key="6">
    <source>
        <dbReference type="EMBL" id="MBL0766876.1"/>
    </source>
</evidence>
<reference evidence="6" key="1">
    <citation type="submission" date="2021-01" db="EMBL/GenBank/DDBJ databases">
        <title>Marivirga sp. nov., isolated from intertidal surface sediments.</title>
        <authorList>
            <person name="Zhang M."/>
        </authorList>
    </citation>
    <scope>NUCLEOTIDE SEQUENCE</scope>
    <source>
        <strain evidence="6">SM1354</strain>
    </source>
</reference>
<dbReference type="Pfam" id="PF25954">
    <property type="entry name" value="Beta-barrel_RND_2"/>
    <property type="match status" value="1"/>
</dbReference>
<dbReference type="EMBL" id="JAERQG010000004">
    <property type="protein sequence ID" value="MBL0766876.1"/>
    <property type="molecule type" value="Genomic_DNA"/>
</dbReference>
<accession>A0A937AHJ8</accession>
<dbReference type="Proteomes" id="UP000642920">
    <property type="component" value="Unassembled WGS sequence"/>
</dbReference>
<dbReference type="Gene3D" id="2.40.420.20">
    <property type="match status" value="1"/>
</dbReference>
<sequence length="361" mass="39611">MNKTITRIIALVAVLAVIILLAFPDLVSFGKDSAPKKEEEKQAAPNQGVVIDAQVVNYKTFNNDITLAGSLLANESVELASEISGKIDAIYFKEGQYVKKGQLLLTTNVDDVKANLQRLKYTAKLNKETEERQKQLLESEAISKEEYDIAFTNYKTIQAEIAEVEAQIEKSRLSAPFSGYIGLRYVSEGSYITPSTQIASLYSVDPIKIEFSVPSRFSTLVNEGNNISFVSEAENINREAKIYAIEPQIDPVTRTLKVRAQCDNPNNTLIPGQFVRVKLSLESEDNAILVPTTAIMPKSNGHMVFIINNGEATAQDVELGIRTATEVEIVKGVSQGDTVAIAGVPQLKNKAAVNIKTLKEK</sequence>
<dbReference type="Gene3D" id="2.40.50.100">
    <property type="match status" value="1"/>
</dbReference>
<dbReference type="RefSeq" id="WP_201923886.1">
    <property type="nucleotide sequence ID" value="NZ_JAERQG010000004.1"/>
</dbReference>
<protein>
    <submittedName>
        <fullName evidence="6">Efflux RND transporter periplasmic adaptor subunit</fullName>
    </submittedName>
</protein>
<evidence type="ECO:0000313" key="7">
    <source>
        <dbReference type="Proteomes" id="UP000642920"/>
    </source>
</evidence>
<comment type="similarity">
    <text evidence="1">Belongs to the membrane fusion protein (MFP) (TC 8.A.1) family.</text>
</comment>
<feature type="domain" description="YknX-like C-terminal permuted SH3-like" evidence="5">
    <location>
        <begin position="288"/>
        <end position="354"/>
    </location>
</feature>
<dbReference type="Pfam" id="PF25989">
    <property type="entry name" value="YknX_C"/>
    <property type="match status" value="1"/>
</dbReference>
<dbReference type="PANTHER" id="PTHR30469:SF36">
    <property type="entry name" value="BLL3903 PROTEIN"/>
    <property type="match status" value="1"/>
</dbReference>